<dbReference type="InterPro" id="IPR003661">
    <property type="entry name" value="HisK_dim/P_dom"/>
</dbReference>
<name>A0ABT4CSK0_9CLOT</name>
<keyword evidence="18" id="KW-1185">Reference proteome</keyword>
<evidence type="ECO:0000256" key="12">
    <source>
        <dbReference type="ARBA" id="ARBA00023012"/>
    </source>
</evidence>
<evidence type="ECO:0000313" key="18">
    <source>
        <dbReference type="Proteomes" id="UP001079657"/>
    </source>
</evidence>
<dbReference type="Pfam" id="PF00512">
    <property type="entry name" value="HisKA"/>
    <property type="match status" value="1"/>
</dbReference>
<keyword evidence="6" id="KW-0808">Transferase</keyword>
<dbReference type="CDD" id="cd00082">
    <property type="entry name" value="HisKA"/>
    <property type="match status" value="1"/>
</dbReference>
<dbReference type="CDD" id="cd06225">
    <property type="entry name" value="HAMP"/>
    <property type="match status" value="1"/>
</dbReference>
<proteinExistence type="predicted"/>
<keyword evidence="5" id="KW-0597">Phosphoprotein</keyword>
<evidence type="ECO:0000256" key="14">
    <source>
        <dbReference type="SAM" id="Phobius"/>
    </source>
</evidence>
<comment type="subcellular location">
    <subcellularLocation>
        <location evidence="2">Cell membrane</location>
        <topology evidence="2">Multi-pass membrane protein</topology>
    </subcellularLocation>
</comment>
<evidence type="ECO:0000313" key="17">
    <source>
        <dbReference type="EMBL" id="MCY6371171.1"/>
    </source>
</evidence>
<keyword evidence="12" id="KW-0902">Two-component regulatory system</keyword>
<dbReference type="Gene3D" id="1.10.287.130">
    <property type="match status" value="1"/>
</dbReference>
<dbReference type="Gene3D" id="6.10.340.10">
    <property type="match status" value="1"/>
</dbReference>
<evidence type="ECO:0000259" key="16">
    <source>
        <dbReference type="PROSITE" id="PS50885"/>
    </source>
</evidence>
<dbReference type="Proteomes" id="UP001079657">
    <property type="component" value="Unassembled WGS sequence"/>
</dbReference>
<dbReference type="PROSITE" id="PS50109">
    <property type="entry name" value="HIS_KIN"/>
    <property type="match status" value="1"/>
</dbReference>
<protein>
    <recommendedName>
        <fullName evidence="3">histidine kinase</fullName>
        <ecNumber evidence="3">2.7.13.3</ecNumber>
    </recommendedName>
</protein>
<evidence type="ECO:0000256" key="11">
    <source>
        <dbReference type="ARBA" id="ARBA00022989"/>
    </source>
</evidence>
<dbReference type="InterPro" id="IPR004358">
    <property type="entry name" value="Sig_transdc_His_kin-like_C"/>
</dbReference>
<dbReference type="InterPro" id="IPR005467">
    <property type="entry name" value="His_kinase_dom"/>
</dbReference>
<dbReference type="PRINTS" id="PR00344">
    <property type="entry name" value="BCTRLSENSOR"/>
</dbReference>
<organism evidence="17 18">
    <name type="scientific">Clostridium ganghwense</name>
    <dbReference type="NCBI Taxonomy" id="312089"/>
    <lineage>
        <taxon>Bacteria</taxon>
        <taxon>Bacillati</taxon>
        <taxon>Bacillota</taxon>
        <taxon>Clostridia</taxon>
        <taxon>Eubacteriales</taxon>
        <taxon>Clostridiaceae</taxon>
        <taxon>Clostridium</taxon>
    </lineage>
</organism>
<evidence type="ECO:0000256" key="8">
    <source>
        <dbReference type="ARBA" id="ARBA00022741"/>
    </source>
</evidence>
<accession>A0ABT4CSK0</accession>
<dbReference type="InterPro" id="IPR036097">
    <property type="entry name" value="HisK_dim/P_sf"/>
</dbReference>
<dbReference type="SMART" id="SM00387">
    <property type="entry name" value="HATPase_c"/>
    <property type="match status" value="1"/>
</dbReference>
<dbReference type="PANTHER" id="PTHR45528:SF1">
    <property type="entry name" value="SENSOR HISTIDINE KINASE CPXA"/>
    <property type="match status" value="1"/>
</dbReference>
<dbReference type="Pfam" id="PF02518">
    <property type="entry name" value="HATPase_c"/>
    <property type="match status" value="1"/>
</dbReference>
<feature type="domain" description="HAMP" evidence="16">
    <location>
        <begin position="200"/>
        <end position="252"/>
    </location>
</feature>
<dbReference type="PANTHER" id="PTHR45528">
    <property type="entry name" value="SENSOR HISTIDINE KINASE CPXA"/>
    <property type="match status" value="1"/>
</dbReference>
<feature type="transmembrane region" description="Helical" evidence="14">
    <location>
        <begin position="176"/>
        <end position="197"/>
    </location>
</feature>
<keyword evidence="7 14" id="KW-0812">Transmembrane</keyword>
<dbReference type="EMBL" id="JAPQES010000003">
    <property type="protein sequence ID" value="MCY6371171.1"/>
    <property type="molecule type" value="Genomic_DNA"/>
</dbReference>
<reference evidence="17" key="1">
    <citation type="submission" date="2022-12" db="EMBL/GenBank/DDBJ databases">
        <authorList>
            <person name="Wang J."/>
        </authorList>
    </citation>
    <scope>NUCLEOTIDE SEQUENCE</scope>
    <source>
        <strain evidence="17">HY-42-06</strain>
    </source>
</reference>
<evidence type="ECO:0000256" key="3">
    <source>
        <dbReference type="ARBA" id="ARBA00012438"/>
    </source>
</evidence>
<keyword evidence="4" id="KW-1003">Cell membrane</keyword>
<comment type="catalytic activity">
    <reaction evidence="1">
        <text>ATP + protein L-histidine = ADP + protein N-phospho-L-histidine.</text>
        <dbReference type="EC" id="2.7.13.3"/>
    </reaction>
</comment>
<dbReference type="InterPro" id="IPR036890">
    <property type="entry name" value="HATPase_C_sf"/>
</dbReference>
<dbReference type="RefSeq" id="WP_268050031.1">
    <property type="nucleotide sequence ID" value="NZ_JAPQES010000003.1"/>
</dbReference>
<sequence length="480" mass="55886">MLNTKKNEKYKKVYTTMFQHYVLFVFLIIIVFISGITFTAVSIGKMLCSNEYIGEIQQFFMASKIVKSDYKNIDASKITSVGGWVEILDSDRNVVYVIGKKKDDKKAYTEEEIYKLIDTNLDEEKNDDSYLHSITPFYTDGKKYYCMVKIPPGVIKIDVDKRSSPEKYIAKASGEIMKGILGILIFLFIVVRFYAFWTSRKIVEPLKKILEGIEKMTDGYYYTRINFKSANEFAQIRDAFNFMAEKIQSGEIERQKNEALKQQLFVDLSHDLKTPVASIQGYSKALYDEVVKDEERKRMYLKTIYEKSQRVTTLIENIHELAKLNNDKYIMYKEKLDICEFMREIAVEFYPEIENKNFDFIIDIPEYEIIYEFDKNEMARAVSNIISNALKYNPDYTTLKIELKKKLYGIEIVIADNGKGIEDSLKEQIFEDFTRGDLSRRTTGGTGLGLSIAHKIVEKHGGQLYLESEENFKTAFKIYL</sequence>
<feature type="transmembrane region" description="Helical" evidence="14">
    <location>
        <begin position="20"/>
        <end position="43"/>
    </location>
</feature>
<comment type="caution">
    <text evidence="17">The sequence shown here is derived from an EMBL/GenBank/DDBJ whole genome shotgun (WGS) entry which is preliminary data.</text>
</comment>
<dbReference type="CDD" id="cd00075">
    <property type="entry name" value="HATPase"/>
    <property type="match status" value="1"/>
</dbReference>
<dbReference type="SUPFAM" id="SSF55874">
    <property type="entry name" value="ATPase domain of HSP90 chaperone/DNA topoisomerase II/histidine kinase"/>
    <property type="match status" value="1"/>
</dbReference>
<evidence type="ECO:0000256" key="2">
    <source>
        <dbReference type="ARBA" id="ARBA00004651"/>
    </source>
</evidence>
<evidence type="ECO:0000259" key="15">
    <source>
        <dbReference type="PROSITE" id="PS50109"/>
    </source>
</evidence>
<dbReference type="PROSITE" id="PS50885">
    <property type="entry name" value="HAMP"/>
    <property type="match status" value="1"/>
</dbReference>
<dbReference type="SMART" id="SM00388">
    <property type="entry name" value="HisKA"/>
    <property type="match status" value="1"/>
</dbReference>
<dbReference type="SUPFAM" id="SSF47384">
    <property type="entry name" value="Homodimeric domain of signal transducing histidine kinase"/>
    <property type="match status" value="1"/>
</dbReference>
<keyword evidence="13 14" id="KW-0472">Membrane</keyword>
<dbReference type="EC" id="2.7.13.3" evidence="3"/>
<feature type="domain" description="Histidine kinase" evidence="15">
    <location>
        <begin position="267"/>
        <end position="480"/>
    </location>
</feature>
<evidence type="ECO:0000256" key="13">
    <source>
        <dbReference type="ARBA" id="ARBA00023136"/>
    </source>
</evidence>
<dbReference type="InterPro" id="IPR003594">
    <property type="entry name" value="HATPase_dom"/>
</dbReference>
<gene>
    <name evidence="17" type="ORF">OXH55_11045</name>
</gene>
<dbReference type="InterPro" id="IPR050398">
    <property type="entry name" value="HssS/ArlS-like"/>
</dbReference>
<evidence type="ECO:0000256" key="5">
    <source>
        <dbReference type="ARBA" id="ARBA00022553"/>
    </source>
</evidence>
<evidence type="ECO:0000256" key="1">
    <source>
        <dbReference type="ARBA" id="ARBA00000085"/>
    </source>
</evidence>
<evidence type="ECO:0000256" key="6">
    <source>
        <dbReference type="ARBA" id="ARBA00022679"/>
    </source>
</evidence>
<keyword evidence="10" id="KW-0067">ATP-binding</keyword>
<evidence type="ECO:0000256" key="10">
    <source>
        <dbReference type="ARBA" id="ARBA00022840"/>
    </source>
</evidence>
<dbReference type="Pfam" id="PF00672">
    <property type="entry name" value="HAMP"/>
    <property type="match status" value="1"/>
</dbReference>
<keyword evidence="8" id="KW-0547">Nucleotide-binding</keyword>
<evidence type="ECO:0000256" key="4">
    <source>
        <dbReference type="ARBA" id="ARBA00022475"/>
    </source>
</evidence>
<keyword evidence="9 17" id="KW-0418">Kinase</keyword>
<keyword evidence="11 14" id="KW-1133">Transmembrane helix</keyword>
<dbReference type="GO" id="GO:0016301">
    <property type="term" value="F:kinase activity"/>
    <property type="evidence" value="ECO:0007669"/>
    <property type="project" value="UniProtKB-KW"/>
</dbReference>
<dbReference type="SUPFAM" id="SSF158472">
    <property type="entry name" value="HAMP domain-like"/>
    <property type="match status" value="1"/>
</dbReference>
<evidence type="ECO:0000256" key="7">
    <source>
        <dbReference type="ARBA" id="ARBA00022692"/>
    </source>
</evidence>
<dbReference type="InterPro" id="IPR003660">
    <property type="entry name" value="HAMP_dom"/>
</dbReference>
<evidence type="ECO:0000256" key="9">
    <source>
        <dbReference type="ARBA" id="ARBA00022777"/>
    </source>
</evidence>
<dbReference type="Gene3D" id="3.30.565.10">
    <property type="entry name" value="Histidine kinase-like ATPase, C-terminal domain"/>
    <property type="match status" value="1"/>
</dbReference>